<organism evidence="4 5">
    <name type="scientific">Eutrema salsugineum</name>
    <name type="common">Saltwater cress</name>
    <name type="synonym">Sisymbrium salsugineum</name>
    <dbReference type="NCBI Taxonomy" id="72664"/>
    <lineage>
        <taxon>Eukaryota</taxon>
        <taxon>Viridiplantae</taxon>
        <taxon>Streptophyta</taxon>
        <taxon>Embryophyta</taxon>
        <taxon>Tracheophyta</taxon>
        <taxon>Spermatophyta</taxon>
        <taxon>Magnoliopsida</taxon>
        <taxon>eudicotyledons</taxon>
        <taxon>Gunneridae</taxon>
        <taxon>Pentapetalae</taxon>
        <taxon>rosids</taxon>
        <taxon>malvids</taxon>
        <taxon>Brassicales</taxon>
        <taxon>Brassicaceae</taxon>
        <taxon>Eutremeae</taxon>
        <taxon>Eutrema</taxon>
    </lineage>
</organism>
<dbReference type="GO" id="GO:0009733">
    <property type="term" value="P:response to auxin"/>
    <property type="evidence" value="ECO:0007669"/>
    <property type="project" value="InterPro"/>
</dbReference>
<dbReference type="KEGG" id="eus:EUTSA_v10023051mg"/>
<name>V4M472_EUTSA</name>
<comment type="similarity">
    <text evidence="1">Belongs to the ARG7 family.</text>
</comment>
<sequence>MVVSPYGTQHFHGLSQISAEVRGLLGANKFLSPSVMPKGFLAVYVHDSKLSQSSFQALLSKFEEEFRFDHPIGGLLNDPLS</sequence>
<dbReference type="AlphaFoldDB" id="V4M472"/>
<keyword evidence="3" id="KW-0341">Growth regulation</keyword>
<evidence type="ECO:0000256" key="3">
    <source>
        <dbReference type="ARBA" id="ARBA00022604"/>
    </source>
</evidence>
<dbReference type="EMBL" id="KI517392">
    <property type="protein sequence ID" value="ESQ50989.1"/>
    <property type="molecule type" value="Genomic_DNA"/>
</dbReference>
<protein>
    <submittedName>
        <fullName evidence="4">Uncharacterized protein</fullName>
    </submittedName>
</protein>
<evidence type="ECO:0000256" key="1">
    <source>
        <dbReference type="ARBA" id="ARBA00006974"/>
    </source>
</evidence>
<keyword evidence="5" id="KW-1185">Reference proteome</keyword>
<evidence type="ECO:0000256" key="2">
    <source>
        <dbReference type="ARBA" id="ARBA00022473"/>
    </source>
</evidence>
<dbReference type="PANTHER" id="PTHR31929">
    <property type="entry name" value="SAUR-LIKE AUXIN-RESPONSIVE PROTEIN FAMILY-RELATED"/>
    <property type="match status" value="1"/>
</dbReference>
<keyword evidence="2" id="KW-0217">Developmental protein</keyword>
<reference evidence="4 5" key="1">
    <citation type="journal article" date="2013" name="Front. Plant Sci.">
        <title>The Reference Genome of the Halophytic Plant Eutrema salsugineum.</title>
        <authorList>
            <person name="Yang R."/>
            <person name="Jarvis D.E."/>
            <person name="Chen H."/>
            <person name="Beilstein M.A."/>
            <person name="Grimwood J."/>
            <person name="Jenkins J."/>
            <person name="Shu S."/>
            <person name="Prochnik S."/>
            <person name="Xin M."/>
            <person name="Ma C."/>
            <person name="Schmutz J."/>
            <person name="Wing R.A."/>
            <person name="Mitchell-Olds T."/>
            <person name="Schumaker K.S."/>
            <person name="Wang X."/>
        </authorList>
    </citation>
    <scope>NUCLEOTIDE SEQUENCE [LARGE SCALE GENOMIC DNA]</scope>
</reference>
<dbReference type="Proteomes" id="UP000030689">
    <property type="component" value="Unassembled WGS sequence"/>
</dbReference>
<accession>V4M472</accession>
<proteinExistence type="inferred from homology"/>
<evidence type="ECO:0000313" key="5">
    <source>
        <dbReference type="Proteomes" id="UP000030689"/>
    </source>
</evidence>
<evidence type="ECO:0000313" key="4">
    <source>
        <dbReference type="EMBL" id="ESQ50989.1"/>
    </source>
</evidence>
<dbReference type="Gramene" id="ESQ50989">
    <property type="protein sequence ID" value="ESQ50989"/>
    <property type="gene ID" value="EUTSA_v10023051mg"/>
</dbReference>
<dbReference type="InterPro" id="IPR003676">
    <property type="entry name" value="SAUR_fam"/>
</dbReference>
<gene>
    <name evidence="4" type="ORF">EUTSA_v10023051mg</name>
</gene>